<dbReference type="PANTHER" id="PTHR46148:SF59">
    <property type="entry name" value="NUCLEOTIDYLTRANSFERASE, RIBONUCLEASE H"/>
    <property type="match status" value="1"/>
</dbReference>
<proteinExistence type="predicted"/>
<name>A0A699H4T5_TANCI</name>
<dbReference type="PANTHER" id="PTHR46148">
    <property type="entry name" value="CHROMO DOMAIN-CONTAINING PROTEIN"/>
    <property type="match status" value="1"/>
</dbReference>
<dbReference type="SUPFAM" id="SSF53098">
    <property type="entry name" value="Ribonuclease H-like"/>
    <property type="match status" value="1"/>
</dbReference>
<dbReference type="GO" id="GO:0003676">
    <property type="term" value="F:nucleic acid binding"/>
    <property type="evidence" value="ECO:0007669"/>
    <property type="project" value="InterPro"/>
</dbReference>
<keyword evidence="2" id="KW-0808">Transferase</keyword>
<keyword evidence="2" id="KW-0548">Nucleotidyltransferase</keyword>
<dbReference type="EMBL" id="BKCJ010070713">
    <property type="protein sequence ID" value="GEW71852.1"/>
    <property type="molecule type" value="Genomic_DNA"/>
</dbReference>
<sequence>MSYRLKLSLIGLTNPYVIRLYTYNTRIHGIENITVPLINTNEEDKVSWISHNGEKQKFSMSIVYRDLKNDNGLVIRPGKANVVADALSRKKRVKPRCVRAMAMVIQSEIRGMMLASQSEAPSGLSQQPEIPEWKWNKITMDFITKLPKMKSGHDTIWDVHLPLAEFSYNNSYHSTIRCAPFEALYGRKCRSPVLWAEIGESSLIGPELVSPWKGVIRFRKKGKLAPRYVGPFEILERIGPVSYRLRLPEELSSVHDTFYVSNLKKCLTDANLHVPLGEIKIDKTLCYVEEPVEIMVCEVRSLKRNKISFMKVYWNSKRGPEFTWEREDYMKYKYPQLFIDRAVEPAS</sequence>
<dbReference type="Gene3D" id="3.30.420.10">
    <property type="entry name" value="Ribonuclease H-like superfamily/Ribonuclease H"/>
    <property type="match status" value="1"/>
</dbReference>
<organism evidence="2">
    <name type="scientific">Tanacetum cinerariifolium</name>
    <name type="common">Dalmatian daisy</name>
    <name type="synonym">Chrysanthemum cinerariifolium</name>
    <dbReference type="NCBI Taxonomy" id="118510"/>
    <lineage>
        <taxon>Eukaryota</taxon>
        <taxon>Viridiplantae</taxon>
        <taxon>Streptophyta</taxon>
        <taxon>Embryophyta</taxon>
        <taxon>Tracheophyta</taxon>
        <taxon>Spermatophyta</taxon>
        <taxon>Magnoliopsida</taxon>
        <taxon>eudicotyledons</taxon>
        <taxon>Gunneridae</taxon>
        <taxon>Pentapetalae</taxon>
        <taxon>asterids</taxon>
        <taxon>campanulids</taxon>
        <taxon>Asterales</taxon>
        <taxon>Asteraceae</taxon>
        <taxon>Asteroideae</taxon>
        <taxon>Anthemideae</taxon>
        <taxon>Anthemidinae</taxon>
        <taxon>Tanacetum</taxon>
    </lineage>
</organism>
<dbReference type="InterPro" id="IPR036397">
    <property type="entry name" value="RNaseH_sf"/>
</dbReference>
<dbReference type="AlphaFoldDB" id="A0A699H4T5"/>
<accession>A0A699H4T5</accession>
<gene>
    <name evidence="2" type="ORF">Tci_243828</name>
</gene>
<dbReference type="InterPro" id="IPR056924">
    <property type="entry name" value="SH3_Tf2-1"/>
</dbReference>
<dbReference type="Pfam" id="PF24626">
    <property type="entry name" value="SH3_Tf2-1"/>
    <property type="match status" value="1"/>
</dbReference>
<evidence type="ECO:0000259" key="1">
    <source>
        <dbReference type="Pfam" id="PF24626"/>
    </source>
</evidence>
<dbReference type="InterPro" id="IPR012337">
    <property type="entry name" value="RNaseH-like_sf"/>
</dbReference>
<keyword evidence="2" id="KW-0695">RNA-directed DNA polymerase</keyword>
<comment type="caution">
    <text evidence="2">The sequence shown here is derived from an EMBL/GenBank/DDBJ whole genome shotgun (WGS) entry which is preliminary data.</text>
</comment>
<reference evidence="2" key="1">
    <citation type="journal article" date="2019" name="Sci. Rep.">
        <title>Draft genome of Tanacetum cinerariifolium, the natural source of mosquito coil.</title>
        <authorList>
            <person name="Yamashiro T."/>
            <person name="Shiraishi A."/>
            <person name="Satake H."/>
            <person name="Nakayama K."/>
        </authorList>
    </citation>
    <scope>NUCLEOTIDE SEQUENCE</scope>
</reference>
<protein>
    <submittedName>
        <fullName evidence="2">Putative reverse transcriptase domain-containing protein</fullName>
    </submittedName>
</protein>
<evidence type="ECO:0000313" key="2">
    <source>
        <dbReference type="EMBL" id="GEW71852.1"/>
    </source>
</evidence>
<feature type="domain" description="Tf2-1-like SH3-like" evidence="1">
    <location>
        <begin position="217"/>
        <end position="266"/>
    </location>
</feature>
<dbReference type="GO" id="GO:0003964">
    <property type="term" value="F:RNA-directed DNA polymerase activity"/>
    <property type="evidence" value="ECO:0007669"/>
    <property type="project" value="UniProtKB-KW"/>
</dbReference>